<evidence type="ECO:0000259" key="3">
    <source>
        <dbReference type="PROSITE" id="PS51186"/>
    </source>
</evidence>
<dbReference type="SUPFAM" id="SSF55729">
    <property type="entry name" value="Acyl-CoA N-acyltransferases (Nat)"/>
    <property type="match status" value="1"/>
</dbReference>
<dbReference type="InterPro" id="IPR016181">
    <property type="entry name" value="Acyl_CoA_acyltransferase"/>
</dbReference>
<dbReference type="PROSITE" id="PS51186">
    <property type="entry name" value="GNAT"/>
    <property type="match status" value="1"/>
</dbReference>
<name>A0A368SZC1_9ACTN</name>
<feature type="domain" description="N-acetyltransferase" evidence="3">
    <location>
        <begin position="3"/>
        <end position="168"/>
    </location>
</feature>
<accession>A0A368SZC1</accession>
<evidence type="ECO:0000256" key="1">
    <source>
        <dbReference type="ARBA" id="ARBA00022679"/>
    </source>
</evidence>
<dbReference type="AlphaFoldDB" id="A0A368SZC1"/>
<protein>
    <submittedName>
        <fullName evidence="4">GNAT family N-acetyltransferase</fullName>
    </submittedName>
</protein>
<proteinExistence type="predicted"/>
<dbReference type="RefSeq" id="WP_114396017.1">
    <property type="nucleotide sequence ID" value="NZ_QEIM01000001.1"/>
</dbReference>
<dbReference type="InterPro" id="IPR000182">
    <property type="entry name" value="GNAT_dom"/>
</dbReference>
<dbReference type="PANTHER" id="PTHR43877">
    <property type="entry name" value="AMINOALKYLPHOSPHONATE N-ACETYLTRANSFERASE-RELATED-RELATED"/>
    <property type="match status" value="1"/>
</dbReference>
<evidence type="ECO:0000256" key="2">
    <source>
        <dbReference type="ARBA" id="ARBA00023315"/>
    </source>
</evidence>
<dbReference type="InterPro" id="IPR050832">
    <property type="entry name" value="Bact_Acetyltransf"/>
</dbReference>
<dbReference type="GO" id="GO:0016747">
    <property type="term" value="F:acyltransferase activity, transferring groups other than amino-acyl groups"/>
    <property type="evidence" value="ECO:0007669"/>
    <property type="project" value="InterPro"/>
</dbReference>
<dbReference type="CDD" id="cd04301">
    <property type="entry name" value="NAT_SF"/>
    <property type="match status" value="1"/>
</dbReference>
<gene>
    <name evidence="4" type="ORF">DEF24_23710</name>
</gene>
<dbReference type="OrthoDB" id="5243635at2"/>
<comment type="caution">
    <text evidence="4">The sequence shown here is derived from an EMBL/GenBank/DDBJ whole genome shotgun (WGS) entry which is preliminary data.</text>
</comment>
<evidence type="ECO:0000313" key="4">
    <source>
        <dbReference type="EMBL" id="RCV50929.1"/>
    </source>
</evidence>
<sequence>MAATVRPARQQDAQAMDELFRAAALAAWSHFMPEEELRAEPPRPEVYRQAVRAPEVTVLVAEEGGRVRGFAVTRESRDPDGGRGVGELHMCYAHPEAWGTGVASALMAEALAHLRACGHRTATLWAAEPNHRARAFYRRWGWQPDGARRSKTRLGATFTEYRYRHGLGAEPEGGPGSAAG</sequence>
<dbReference type="Gene3D" id="3.40.630.30">
    <property type="match status" value="1"/>
</dbReference>
<dbReference type="EMBL" id="QEIN01000267">
    <property type="protein sequence ID" value="RCV50929.1"/>
    <property type="molecule type" value="Genomic_DNA"/>
</dbReference>
<dbReference type="Pfam" id="PF00583">
    <property type="entry name" value="Acetyltransf_1"/>
    <property type="match status" value="1"/>
</dbReference>
<organism evidence="4 5">
    <name type="scientific">Marinitenerispora sediminis</name>
    <dbReference type="NCBI Taxonomy" id="1931232"/>
    <lineage>
        <taxon>Bacteria</taxon>
        <taxon>Bacillati</taxon>
        <taxon>Actinomycetota</taxon>
        <taxon>Actinomycetes</taxon>
        <taxon>Streptosporangiales</taxon>
        <taxon>Nocardiopsidaceae</taxon>
        <taxon>Marinitenerispora</taxon>
    </lineage>
</organism>
<keyword evidence="2" id="KW-0012">Acyltransferase</keyword>
<reference evidence="4 5" key="1">
    <citation type="submission" date="2018-04" db="EMBL/GenBank/DDBJ databases">
        <title>Novel actinobacteria from marine sediment.</title>
        <authorList>
            <person name="Ng Z.Y."/>
            <person name="Tan G.Y.A."/>
        </authorList>
    </citation>
    <scope>NUCLEOTIDE SEQUENCE [LARGE SCALE GENOMIC DNA]</scope>
    <source>
        <strain evidence="4 5">TPS81</strain>
    </source>
</reference>
<keyword evidence="1 4" id="KW-0808">Transferase</keyword>
<dbReference type="Proteomes" id="UP000253318">
    <property type="component" value="Unassembled WGS sequence"/>
</dbReference>
<evidence type="ECO:0000313" key="5">
    <source>
        <dbReference type="Proteomes" id="UP000253318"/>
    </source>
</evidence>
<keyword evidence="5" id="KW-1185">Reference proteome</keyword>